<dbReference type="SUPFAM" id="SSF47781">
    <property type="entry name" value="RuvA domain 2-like"/>
    <property type="match status" value="1"/>
</dbReference>
<dbReference type="GO" id="GO:0006281">
    <property type="term" value="P:DNA repair"/>
    <property type="evidence" value="ECO:0007669"/>
    <property type="project" value="InterPro"/>
</dbReference>
<reference evidence="2 3" key="1">
    <citation type="submission" date="2016-10" db="EMBL/GenBank/DDBJ databases">
        <authorList>
            <person name="de Groot N.N."/>
        </authorList>
    </citation>
    <scope>NUCLEOTIDE SEQUENCE [LARGE SCALE GENOMIC DNA]</scope>
    <source>
        <strain evidence="2 3">DSM 16981</strain>
    </source>
</reference>
<dbReference type="OrthoDB" id="9790239at2"/>
<dbReference type="AlphaFoldDB" id="A0A1H0AUX0"/>
<dbReference type="SMART" id="SM00278">
    <property type="entry name" value="HhH1"/>
    <property type="match status" value="2"/>
</dbReference>
<name>A0A1H0AUX0_9FIRM</name>
<dbReference type="InterPro" id="IPR051675">
    <property type="entry name" value="Endo/Exo/Phosphatase_dom_1"/>
</dbReference>
<evidence type="ECO:0000313" key="2">
    <source>
        <dbReference type="EMBL" id="SDN37280.1"/>
    </source>
</evidence>
<evidence type="ECO:0000259" key="1">
    <source>
        <dbReference type="SMART" id="SM00278"/>
    </source>
</evidence>
<proteinExistence type="predicted"/>
<evidence type="ECO:0000313" key="3">
    <source>
        <dbReference type="Proteomes" id="UP000199309"/>
    </source>
</evidence>
<organism evidence="2 3">
    <name type="scientific">Megasphaera paucivorans</name>
    <dbReference type="NCBI Taxonomy" id="349095"/>
    <lineage>
        <taxon>Bacteria</taxon>
        <taxon>Bacillati</taxon>
        <taxon>Bacillota</taxon>
        <taxon>Negativicutes</taxon>
        <taxon>Veillonellales</taxon>
        <taxon>Veillonellaceae</taxon>
        <taxon>Megasphaera</taxon>
    </lineage>
</organism>
<feature type="domain" description="Helix-hairpin-helix DNA-binding motif class 1" evidence="1">
    <location>
        <begin position="153"/>
        <end position="172"/>
    </location>
</feature>
<keyword evidence="3" id="KW-1185">Reference proteome</keyword>
<dbReference type="RefSeq" id="WP_091652739.1">
    <property type="nucleotide sequence ID" value="NZ_FNHQ01000042.1"/>
</dbReference>
<dbReference type="Gene3D" id="1.10.150.280">
    <property type="entry name" value="AF1531-like domain"/>
    <property type="match status" value="1"/>
</dbReference>
<protein>
    <submittedName>
        <fullName evidence="2">Competence protein ComEA</fullName>
    </submittedName>
</protein>
<feature type="domain" description="Helix-hairpin-helix DNA-binding motif class 1" evidence="1">
    <location>
        <begin position="123"/>
        <end position="142"/>
    </location>
</feature>
<gene>
    <name evidence="2" type="ORF">SAMN05660299_02605</name>
</gene>
<dbReference type="GO" id="GO:0003677">
    <property type="term" value="F:DNA binding"/>
    <property type="evidence" value="ECO:0007669"/>
    <property type="project" value="InterPro"/>
</dbReference>
<accession>A0A1H0AUX0</accession>
<sequence>MRKVAIIAVLVFVSSIVWFGSDYIEVPSQHAEVVIAEKPKKNDIYVYITGAVRKPGLYSFSETVRVGDAVHGAGDMVLYADPDSVNMAELIHDGMHIHIPYHLEGIPTQAGGDVININQATEAELCTLPGVGPSMAKKIIDYRNEHGAFQSGDDLKKVKGIGTAKFDKIVSA</sequence>
<dbReference type="Proteomes" id="UP000199309">
    <property type="component" value="Unassembled WGS sequence"/>
</dbReference>
<dbReference type="Pfam" id="PF12836">
    <property type="entry name" value="HHH_3"/>
    <property type="match status" value="1"/>
</dbReference>
<dbReference type="GO" id="GO:0015627">
    <property type="term" value="C:type II protein secretion system complex"/>
    <property type="evidence" value="ECO:0007669"/>
    <property type="project" value="TreeGrafter"/>
</dbReference>
<dbReference type="PANTHER" id="PTHR21180:SF32">
    <property type="entry name" value="ENDONUCLEASE_EXONUCLEASE_PHOSPHATASE FAMILY DOMAIN-CONTAINING PROTEIN 1"/>
    <property type="match status" value="1"/>
</dbReference>
<dbReference type="InterPro" id="IPR004509">
    <property type="entry name" value="Competence_ComEA_HhH"/>
</dbReference>
<dbReference type="GO" id="GO:0015628">
    <property type="term" value="P:protein secretion by the type II secretion system"/>
    <property type="evidence" value="ECO:0007669"/>
    <property type="project" value="TreeGrafter"/>
</dbReference>
<dbReference type="InterPro" id="IPR010994">
    <property type="entry name" value="RuvA_2-like"/>
</dbReference>
<dbReference type="PANTHER" id="PTHR21180">
    <property type="entry name" value="ENDONUCLEASE/EXONUCLEASE/PHOSPHATASE FAMILY DOMAIN-CONTAINING PROTEIN 1"/>
    <property type="match status" value="1"/>
</dbReference>
<dbReference type="NCBIfam" id="TIGR00426">
    <property type="entry name" value="competence protein ComEA helix-hairpin-helix repeat region"/>
    <property type="match status" value="1"/>
</dbReference>
<dbReference type="STRING" id="349095.SAMN05660299_02605"/>
<dbReference type="EMBL" id="FNHQ01000042">
    <property type="protein sequence ID" value="SDN37280.1"/>
    <property type="molecule type" value="Genomic_DNA"/>
</dbReference>
<dbReference type="InterPro" id="IPR003583">
    <property type="entry name" value="Hlx-hairpin-Hlx_DNA-bd_motif"/>
</dbReference>